<feature type="coiled-coil region" evidence="4">
    <location>
        <begin position="460"/>
        <end position="521"/>
    </location>
</feature>
<dbReference type="InterPro" id="IPR003591">
    <property type="entry name" value="Leu-rich_rpt_typical-subtyp"/>
</dbReference>
<keyword evidence="1" id="KW-0433">Leucine-rich repeat</keyword>
<dbReference type="InterPro" id="IPR001611">
    <property type="entry name" value="Leu-rich_rpt"/>
</dbReference>
<dbReference type="InterPro" id="IPR050328">
    <property type="entry name" value="Dev_Immune_Receptor"/>
</dbReference>
<evidence type="ECO:0000313" key="6">
    <source>
        <dbReference type="RefSeq" id="XP_034254631.1"/>
    </source>
</evidence>
<keyword evidence="3" id="KW-0677">Repeat</keyword>
<evidence type="ECO:0000256" key="1">
    <source>
        <dbReference type="ARBA" id="ARBA00022614"/>
    </source>
</evidence>
<reference evidence="6" key="1">
    <citation type="submission" date="2025-08" db="UniProtKB">
        <authorList>
            <consortium name="RefSeq"/>
        </authorList>
    </citation>
    <scope>IDENTIFICATION</scope>
    <source>
        <tissue evidence="6">Total insect</tissue>
    </source>
</reference>
<dbReference type="PROSITE" id="PS51450">
    <property type="entry name" value="LRR"/>
    <property type="match status" value="2"/>
</dbReference>
<evidence type="ECO:0000313" key="5">
    <source>
        <dbReference type="Proteomes" id="UP000515158"/>
    </source>
</evidence>
<dbReference type="InParanoid" id="A0A6P9AG98"/>
<keyword evidence="5" id="KW-1185">Reference proteome</keyword>
<dbReference type="InterPro" id="IPR032675">
    <property type="entry name" value="LRR_dom_sf"/>
</dbReference>
<dbReference type="Gene3D" id="3.80.10.10">
    <property type="entry name" value="Ribonuclease Inhibitor"/>
    <property type="match status" value="1"/>
</dbReference>
<dbReference type="OrthoDB" id="40118at2759"/>
<dbReference type="SMART" id="SM00369">
    <property type="entry name" value="LRR_TYP"/>
    <property type="match status" value="3"/>
</dbReference>
<evidence type="ECO:0000256" key="3">
    <source>
        <dbReference type="ARBA" id="ARBA00022737"/>
    </source>
</evidence>
<dbReference type="RefSeq" id="XP_034254631.1">
    <property type="nucleotide sequence ID" value="XM_034398740.1"/>
</dbReference>
<dbReference type="AlphaFoldDB" id="A0A6P9AG98"/>
<name>A0A6P9AG98_THRPL</name>
<dbReference type="Proteomes" id="UP000515158">
    <property type="component" value="Unplaced"/>
</dbReference>
<dbReference type="SUPFAM" id="SSF52058">
    <property type="entry name" value="L domain-like"/>
    <property type="match status" value="1"/>
</dbReference>
<dbReference type="PANTHER" id="PTHR24373:SF275">
    <property type="entry name" value="TIR DOMAIN-CONTAINING PROTEIN"/>
    <property type="match status" value="1"/>
</dbReference>
<dbReference type="KEGG" id="tpal:117653221"/>
<keyword evidence="2" id="KW-0732">Signal</keyword>
<dbReference type="PANTHER" id="PTHR24373">
    <property type="entry name" value="SLIT RELATED LEUCINE-RICH REPEAT NEURONAL PROTEIN"/>
    <property type="match status" value="1"/>
</dbReference>
<accession>A0A6P9AG98</accession>
<evidence type="ECO:0000256" key="2">
    <source>
        <dbReference type="ARBA" id="ARBA00022729"/>
    </source>
</evidence>
<proteinExistence type="predicted"/>
<protein>
    <submittedName>
        <fullName evidence="6">Uncharacterized protein LOC117653221 isoform X1</fullName>
    </submittedName>
</protein>
<keyword evidence="4" id="KW-0175">Coiled coil</keyword>
<evidence type="ECO:0000256" key="4">
    <source>
        <dbReference type="SAM" id="Coils"/>
    </source>
</evidence>
<organism evidence="6">
    <name type="scientific">Thrips palmi</name>
    <name type="common">Melon thrips</name>
    <dbReference type="NCBI Taxonomy" id="161013"/>
    <lineage>
        <taxon>Eukaryota</taxon>
        <taxon>Metazoa</taxon>
        <taxon>Ecdysozoa</taxon>
        <taxon>Arthropoda</taxon>
        <taxon>Hexapoda</taxon>
        <taxon>Insecta</taxon>
        <taxon>Pterygota</taxon>
        <taxon>Neoptera</taxon>
        <taxon>Paraneoptera</taxon>
        <taxon>Thysanoptera</taxon>
        <taxon>Terebrantia</taxon>
        <taxon>Thripoidea</taxon>
        <taxon>Thripidae</taxon>
        <taxon>Thrips</taxon>
    </lineage>
</organism>
<dbReference type="Pfam" id="PF13855">
    <property type="entry name" value="LRR_8"/>
    <property type="match status" value="1"/>
</dbReference>
<sequence>MASDGVLSSSSLEMINRAPLSEEKHEQPPKIKICLDISKRSLSDIPLYDVANLNHLQFLYLQGNTIEKLPKDFFYRFPSLRHLDLRQNCLIELPVSIAGHNSLEVLLLQDNRLKSLPCELGQVPRLRKLQFSGNPLEWPPQKILSSGLVSILSYLRKAFMEQLSTGDTDPIPKANDYECTKDEETRMQLVQRPFLEKLSTKAVAKDGNSQSYSSLHSHCEDSSTVKTLEQTDKKDSTALVYLKGGSKQLKTRASSNVNHTQNRSNTKSTSLRAFVSRGHAQAIIKGQTYPLGYRKRTGLSTTKIYKTLLQQLWLNQLKYTLQSQDAALQKQKTSEALKQWRQDARELQKNKFEHNWSGLTFPYDLDANSLKMVSRMDWQTVRCRKTSLLIFNLSYTPSKLLYVMQCTCFSSRTNHWKKEAILNQAAFLVQELCTCKLTQMFFLSKTGHWISLSSCVCFVLRGLQEKINQILRSFEEMKSSDAGSSQNSFFDTDPSSRCKMLAEEMKKISNLQKAVRALRLSTE</sequence>
<dbReference type="GeneID" id="117653221"/>
<gene>
    <name evidence="6" type="primary">LOC117653221</name>
</gene>